<keyword evidence="1" id="KW-1133">Transmembrane helix</keyword>
<feature type="transmembrane region" description="Helical" evidence="1">
    <location>
        <begin position="186"/>
        <end position="206"/>
    </location>
</feature>
<keyword evidence="1" id="KW-0812">Transmembrane</keyword>
<dbReference type="GO" id="GO:0140359">
    <property type="term" value="F:ABC-type transporter activity"/>
    <property type="evidence" value="ECO:0007669"/>
    <property type="project" value="InterPro"/>
</dbReference>
<dbReference type="EMBL" id="LN483070">
    <property type="protein sequence ID" value="CEA08301.1"/>
    <property type="molecule type" value="Genomic_DNA"/>
</dbReference>
<sequence>MSAAPVFTRSLARSWRGFLGWAAAILAVLALYLPLYSSLAGQDLQELIQGLPPELVSALGYDDITSGAGYTQSTFFGLIGFVLFTIAAVAWGTRALAGDEESGTMELTLAHAVSRVRLVVELAAAVTVRLLALGVFAGLAVLAFNGPAGLDLEAGNVWAASAALTGVALLTGAVAMAAGALTGRRVAAMGAAAGVAVAGYALNAVANQNPDLEVLHRVSPYHWAFGARPLADGADWAGLAGLYGAALLLFVVAALALDRRDIGR</sequence>
<feature type="transmembrane region" description="Helical" evidence="1">
    <location>
        <begin position="118"/>
        <end position="145"/>
    </location>
</feature>
<keyword evidence="1" id="KW-0472">Membrane</keyword>
<gene>
    <name evidence="2" type="ORF">BN1051_01641</name>
</gene>
<name>A0A078MU07_9MICC</name>
<feature type="transmembrane region" description="Helical" evidence="1">
    <location>
        <begin position="75"/>
        <end position="97"/>
    </location>
</feature>
<evidence type="ECO:0000313" key="2">
    <source>
        <dbReference type="EMBL" id="CEA08301.1"/>
    </source>
</evidence>
<dbReference type="AlphaFoldDB" id="A0A078MU07"/>
<organism evidence="2">
    <name type="scientific">Arthrobacter saudimassiliensis</name>
    <dbReference type="NCBI Taxonomy" id="1461584"/>
    <lineage>
        <taxon>Bacteria</taxon>
        <taxon>Bacillati</taxon>
        <taxon>Actinomycetota</taxon>
        <taxon>Actinomycetes</taxon>
        <taxon>Micrococcales</taxon>
        <taxon>Micrococcaceae</taxon>
        <taxon>Arthrobacter</taxon>
    </lineage>
</organism>
<feature type="transmembrane region" description="Helical" evidence="1">
    <location>
        <begin position="18"/>
        <end position="37"/>
    </location>
</feature>
<proteinExistence type="predicted"/>
<accession>A0A078MU07</accession>
<protein>
    <submittedName>
        <fullName evidence="2">ABC-2 family transporter protein</fullName>
    </submittedName>
</protein>
<evidence type="ECO:0000256" key="1">
    <source>
        <dbReference type="SAM" id="Phobius"/>
    </source>
</evidence>
<dbReference type="Pfam" id="PF12679">
    <property type="entry name" value="ABC2_membrane_2"/>
    <property type="match status" value="1"/>
</dbReference>
<feature type="transmembrane region" description="Helical" evidence="1">
    <location>
        <begin position="157"/>
        <end position="179"/>
    </location>
</feature>
<feature type="transmembrane region" description="Helical" evidence="1">
    <location>
        <begin position="236"/>
        <end position="257"/>
    </location>
</feature>
<dbReference type="GO" id="GO:0005886">
    <property type="term" value="C:plasma membrane"/>
    <property type="evidence" value="ECO:0007669"/>
    <property type="project" value="UniProtKB-SubCell"/>
</dbReference>
<reference evidence="2" key="1">
    <citation type="submission" date="2014-07" db="EMBL/GenBank/DDBJ databases">
        <authorList>
            <person name="Urmite Genomes Urmite Genomes"/>
        </authorList>
    </citation>
    <scope>NUCLEOTIDE SEQUENCE</scope>
    <source>
        <strain evidence="2">11W110_air</strain>
    </source>
</reference>
<dbReference type="PATRIC" id="fig|1461584.3.peg.1629"/>